<dbReference type="EMBL" id="JAULSN010000004">
    <property type="protein sequence ID" value="KAK3373864.1"/>
    <property type="molecule type" value="Genomic_DNA"/>
</dbReference>
<organism evidence="2 3">
    <name type="scientific">Lasiosphaeria ovina</name>
    <dbReference type="NCBI Taxonomy" id="92902"/>
    <lineage>
        <taxon>Eukaryota</taxon>
        <taxon>Fungi</taxon>
        <taxon>Dikarya</taxon>
        <taxon>Ascomycota</taxon>
        <taxon>Pezizomycotina</taxon>
        <taxon>Sordariomycetes</taxon>
        <taxon>Sordariomycetidae</taxon>
        <taxon>Sordariales</taxon>
        <taxon>Lasiosphaeriaceae</taxon>
        <taxon>Lasiosphaeria</taxon>
    </lineage>
</organism>
<comment type="caution">
    <text evidence="2">The sequence shown here is derived from an EMBL/GenBank/DDBJ whole genome shotgun (WGS) entry which is preliminary data.</text>
</comment>
<sequence>MLSLLSIDLCVVAVFDSLGKTLLSMFDIAKSCKDQISVSESLKPKNSSKATSNTERQRERQEREGRKGGR</sequence>
<evidence type="ECO:0000313" key="3">
    <source>
        <dbReference type="Proteomes" id="UP001287356"/>
    </source>
</evidence>
<keyword evidence="3" id="KW-1185">Reference proteome</keyword>
<name>A0AAE0KCB3_9PEZI</name>
<feature type="compositionally biased region" description="Polar residues" evidence="1">
    <location>
        <begin position="38"/>
        <end position="54"/>
    </location>
</feature>
<evidence type="ECO:0000256" key="1">
    <source>
        <dbReference type="SAM" id="MobiDB-lite"/>
    </source>
</evidence>
<feature type="region of interest" description="Disordered" evidence="1">
    <location>
        <begin position="38"/>
        <end position="70"/>
    </location>
</feature>
<protein>
    <submittedName>
        <fullName evidence="2">Uncharacterized protein</fullName>
    </submittedName>
</protein>
<dbReference type="Proteomes" id="UP001287356">
    <property type="component" value="Unassembled WGS sequence"/>
</dbReference>
<accession>A0AAE0KCB3</accession>
<gene>
    <name evidence="2" type="ORF">B0T24DRAFT_624854</name>
</gene>
<reference evidence="2" key="2">
    <citation type="submission" date="2023-06" db="EMBL/GenBank/DDBJ databases">
        <authorList>
            <consortium name="Lawrence Berkeley National Laboratory"/>
            <person name="Haridas S."/>
            <person name="Hensen N."/>
            <person name="Bonometti L."/>
            <person name="Westerberg I."/>
            <person name="Brannstrom I.O."/>
            <person name="Guillou S."/>
            <person name="Cros-Aarteil S."/>
            <person name="Calhoun S."/>
            <person name="Kuo A."/>
            <person name="Mondo S."/>
            <person name="Pangilinan J."/>
            <person name="Riley R."/>
            <person name="Labutti K."/>
            <person name="Andreopoulos B."/>
            <person name="Lipzen A."/>
            <person name="Chen C."/>
            <person name="Yanf M."/>
            <person name="Daum C."/>
            <person name="Ng V."/>
            <person name="Clum A."/>
            <person name="Steindorff A."/>
            <person name="Ohm R."/>
            <person name="Martin F."/>
            <person name="Silar P."/>
            <person name="Natvig D."/>
            <person name="Lalanne C."/>
            <person name="Gautier V."/>
            <person name="Ament-Velasquez S.L."/>
            <person name="Kruys A."/>
            <person name="Hutchinson M.I."/>
            <person name="Powell A.J."/>
            <person name="Barry K."/>
            <person name="Miller A.N."/>
            <person name="Grigoriev I.V."/>
            <person name="Debuchy R."/>
            <person name="Gladieux P."/>
            <person name="Thoren M.H."/>
            <person name="Johannesson H."/>
        </authorList>
    </citation>
    <scope>NUCLEOTIDE SEQUENCE</scope>
    <source>
        <strain evidence="2">CBS 958.72</strain>
    </source>
</reference>
<dbReference type="AlphaFoldDB" id="A0AAE0KCB3"/>
<evidence type="ECO:0000313" key="2">
    <source>
        <dbReference type="EMBL" id="KAK3373864.1"/>
    </source>
</evidence>
<reference evidence="2" key="1">
    <citation type="journal article" date="2023" name="Mol. Phylogenet. Evol.">
        <title>Genome-scale phylogeny and comparative genomics of the fungal order Sordariales.</title>
        <authorList>
            <person name="Hensen N."/>
            <person name="Bonometti L."/>
            <person name="Westerberg I."/>
            <person name="Brannstrom I.O."/>
            <person name="Guillou S."/>
            <person name="Cros-Aarteil S."/>
            <person name="Calhoun S."/>
            <person name="Haridas S."/>
            <person name="Kuo A."/>
            <person name="Mondo S."/>
            <person name="Pangilinan J."/>
            <person name="Riley R."/>
            <person name="LaButti K."/>
            <person name="Andreopoulos B."/>
            <person name="Lipzen A."/>
            <person name="Chen C."/>
            <person name="Yan M."/>
            <person name="Daum C."/>
            <person name="Ng V."/>
            <person name="Clum A."/>
            <person name="Steindorff A."/>
            <person name="Ohm R.A."/>
            <person name="Martin F."/>
            <person name="Silar P."/>
            <person name="Natvig D.O."/>
            <person name="Lalanne C."/>
            <person name="Gautier V."/>
            <person name="Ament-Velasquez S.L."/>
            <person name="Kruys A."/>
            <person name="Hutchinson M.I."/>
            <person name="Powell A.J."/>
            <person name="Barry K."/>
            <person name="Miller A.N."/>
            <person name="Grigoriev I.V."/>
            <person name="Debuchy R."/>
            <person name="Gladieux P."/>
            <person name="Hiltunen Thoren M."/>
            <person name="Johannesson H."/>
        </authorList>
    </citation>
    <scope>NUCLEOTIDE SEQUENCE</scope>
    <source>
        <strain evidence="2">CBS 958.72</strain>
    </source>
</reference>
<feature type="compositionally biased region" description="Basic and acidic residues" evidence="1">
    <location>
        <begin position="55"/>
        <end position="70"/>
    </location>
</feature>
<proteinExistence type="predicted"/>